<name>A0ACB8CS42_DERSI</name>
<evidence type="ECO:0000313" key="1">
    <source>
        <dbReference type="EMBL" id="KAH7949829.1"/>
    </source>
</evidence>
<keyword evidence="2" id="KW-1185">Reference proteome</keyword>
<reference evidence="1" key="1">
    <citation type="submission" date="2020-05" db="EMBL/GenBank/DDBJ databases">
        <title>Large-scale comparative analyses of tick genomes elucidate their genetic diversity and vector capacities.</title>
        <authorList>
            <person name="Jia N."/>
            <person name="Wang J."/>
            <person name="Shi W."/>
            <person name="Du L."/>
            <person name="Sun Y."/>
            <person name="Zhan W."/>
            <person name="Jiang J."/>
            <person name="Wang Q."/>
            <person name="Zhang B."/>
            <person name="Ji P."/>
            <person name="Sakyi L.B."/>
            <person name="Cui X."/>
            <person name="Yuan T."/>
            <person name="Jiang B."/>
            <person name="Yang W."/>
            <person name="Lam T.T.-Y."/>
            <person name="Chang Q."/>
            <person name="Ding S."/>
            <person name="Wang X."/>
            <person name="Zhu J."/>
            <person name="Ruan X."/>
            <person name="Zhao L."/>
            <person name="Wei J."/>
            <person name="Que T."/>
            <person name="Du C."/>
            <person name="Cheng J."/>
            <person name="Dai P."/>
            <person name="Han X."/>
            <person name="Huang E."/>
            <person name="Gao Y."/>
            <person name="Liu J."/>
            <person name="Shao H."/>
            <person name="Ye R."/>
            <person name="Li L."/>
            <person name="Wei W."/>
            <person name="Wang X."/>
            <person name="Wang C."/>
            <person name="Yang T."/>
            <person name="Huo Q."/>
            <person name="Li W."/>
            <person name="Guo W."/>
            <person name="Chen H."/>
            <person name="Zhou L."/>
            <person name="Ni X."/>
            <person name="Tian J."/>
            <person name="Zhou Y."/>
            <person name="Sheng Y."/>
            <person name="Liu T."/>
            <person name="Pan Y."/>
            <person name="Xia L."/>
            <person name="Li J."/>
            <person name="Zhao F."/>
            <person name="Cao W."/>
        </authorList>
    </citation>
    <scope>NUCLEOTIDE SEQUENCE</scope>
    <source>
        <strain evidence="1">Dsil-2018</strain>
    </source>
</reference>
<organism evidence="1 2">
    <name type="scientific">Dermacentor silvarum</name>
    <name type="common">Tick</name>
    <dbReference type="NCBI Taxonomy" id="543639"/>
    <lineage>
        <taxon>Eukaryota</taxon>
        <taxon>Metazoa</taxon>
        <taxon>Ecdysozoa</taxon>
        <taxon>Arthropoda</taxon>
        <taxon>Chelicerata</taxon>
        <taxon>Arachnida</taxon>
        <taxon>Acari</taxon>
        <taxon>Parasitiformes</taxon>
        <taxon>Ixodida</taxon>
        <taxon>Ixodoidea</taxon>
        <taxon>Ixodidae</taxon>
        <taxon>Rhipicephalinae</taxon>
        <taxon>Dermacentor</taxon>
    </lineage>
</organism>
<protein>
    <submittedName>
        <fullName evidence="1">Uncharacterized protein</fullName>
    </submittedName>
</protein>
<gene>
    <name evidence="1" type="ORF">HPB49_015654</name>
</gene>
<dbReference type="Proteomes" id="UP000821865">
    <property type="component" value="Chromosome 5"/>
</dbReference>
<proteinExistence type="predicted"/>
<evidence type="ECO:0000313" key="2">
    <source>
        <dbReference type="Proteomes" id="UP000821865"/>
    </source>
</evidence>
<accession>A0ACB8CS42</accession>
<dbReference type="EMBL" id="CM023474">
    <property type="protein sequence ID" value="KAH7949829.1"/>
    <property type="molecule type" value="Genomic_DNA"/>
</dbReference>
<sequence>MWPPDRRRHKTPHPTITIHANSTPVPVVSHIRVLGLILQSNRHNGHTIDLLSLSVQQTARMLTCVRERRTGMREHDLLRLVDVFVVSRLTHGLPYTRLLKSERDKVDVLIGRAYKTALHLPRNASTARLLRLGVHKTFDD</sequence>
<comment type="caution">
    <text evidence="1">The sequence shown here is derived from an EMBL/GenBank/DDBJ whole genome shotgun (WGS) entry which is preliminary data.</text>
</comment>